<keyword evidence="2" id="KW-0732">Signal</keyword>
<name>A0ABQ1RDR0_9ALTE</name>
<evidence type="ECO:0000256" key="2">
    <source>
        <dbReference type="SAM" id="SignalP"/>
    </source>
</evidence>
<sequence>MINLPRFLIILCSLPLALQAATLKVADLGELDLRYSQVQAIANYTGPSMAAHVESEEGQAYQLFSPFMVQQLAYQVENGAWVEQGQTVLRMTGSEVHHFIERIEAAQSILSLAKHRYDNNQSLYRQQAISESTWQDIVSQYQQARLAFGHLGHFQELIAAVSESGDSIVLKAPSAGFIRYSTENERSGSEPLLARFIDRQALRVSVNIPVVNASTLSHLSTPECNLQIEHLGQSANGLFVKAWSEAVPQGCKLLPGQQLSIKPGYTTQAYLVPRQSVFRFEQRQQVMLHDGQQLISQPVQIVASQGKHYVITSDTSLSQYEVLASSVGAVKGLLLGMGGE</sequence>
<keyword evidence="1" id="KW-0813">Transport</keyword>
<dbReference type="PANTHER" id="PTHR30097">
    <property type="entry name" value="CATION EFFLUX SYSTEM PROTEIN CUSB"/>
    <property type="match status" value="1"/>
</dbReference>
<evidence type="ECO:0000313" key="3">
    <source>
        <dbReference type="EMBL" id="GGD63737.1"/>
    </source>
</evidence>
<proteinExistence type="predicted"/>
<feature type="signal peptide" evidence="2">
    <location>
        <begin position="1"/>
        <end position="20"/>
    </location>
</feature>
<protein>
    <recommendedName>
        <fullName evidence="5">RND efflux pump membrane fusion protein barrel-sandwich domain-containing protein</fullName>
    </recommendedName>
</protein>
<evidence type="ECO:0008006" key="5">
    <source>
        <dbReference type="Google" id="ProtNLM"/>
    </source>
</evidence>
<dbReference type="PANTHER" id="PTHR30097:SF4">
    <property type="entry name" value="SLR6042 PROTEIN"/>
    <property type="match status" value="1"/>
</dbReference>
<dbReference type="EMBL" id="BMGJ01000006">
    <property type="protein sequence ID" value="GGD63737.1"/>
    <property type="molecule type" value="Genomic_DNA"/>
</dbReference>
<dbReference type="Proteomes" id="UP000614272">
    <property type="component" value="Unassembled WGS sequence"/>
</dbReference>
<reference evidence="4" key="1">
    <citation type="journal article" date="2019" name="Int. J. Syst. Evol. Microbiol.">
        <title>The Global Catalogue of Microorganisms (GCM) 10K type strain sequencing project: providing services to taxonomists for standard genome sequencing and annotation.</title>
        <authorList>
            <consortium name="The Broad Institute Genomics Platform"/>
            <consortium name="The Broad Institute Genome Sequencing Center for Infectious Disease"/>
            <person name="Wu L."/>
            <person name="Ma J."/>
        </authorList>
    </citation>
    <scope>NUCLEOTIDE SEQUENCE [LARGE SCALE GENOMIC DNA]</scope>
    <source>
        <strain evidence="4">CGMCC 1.12923</strain>
    </source>
</reference>
<evidence type="ECO:0000256" key="1">
    <source>
        <dbReference type="ARBA" id="ARBA00022448"/>
    </source>
</evidence>
<feature type="chain" id="PRO_5047247616" description="RND efflux pump membrane fusion protein barrel-sandwich domain-containing protein" evidence="2">
    <location>
        <begin position="21"/>
        <end position="340"/>
    </location>
</feature>
<comment type="caution">
    <text evidence="3">The sequence shown here is derived from an EMBL/GenBank/DDBJ whole genome shotgun (WGS) entry which is preliminary data.</text>
</comment>
<evidence type="ECO:0000313" key="4">
    <source>
        <dbReference type="Proteomes" id="UP000614272"/>
    </source>
</evidence>
<keyword evidence="4" id="KW-1185">Reference proteome</keyword>
<accession>A0ABQ1RDR0</accession>
<gene>
    <name evidence="3" type="ORF">GCM10011357_18830</name>
</gene>
<dbReference type="RefSeq" id="WP_099034188.1">
    <property type="nucleotide sequence ID" value="NZ_BMGJ01000006.1"/>
</dbReference>
<dbReference type="InterPro" id="IPR051909">
    <property type="entry name" value="MFP_Cation_Efflux"/>
</dbReference>
<organism evidence="3 4">
    <name type="scientific">Lacimicrobium alkaliphilum</name>
    <dbReference type="NCBI Taxonomy" id="1526571"/>
    <lineage>
        <taxon>Bacteria</taxon>
        <taxon>Pseudomonadati</taxon>
        <taxon>Pseudomonadota</taxon>
        <taxon>Gammaproteobacteria</taxon>
        <taxon>Alteromonadales</taxon>
        <taxon>Alteromonadaceae</taxon>
        <taxon>Lacimicrobium</taxon>
    </lineage>
</organism>